<keyword evidence="1" id="KW-0805">Transcription regulation</keyword>
<dbReference type="Pfam" id="PF00356">
    <property type="entry name" value="LacI"/>
    <property type="match status" value="1"/>
</dbReference>
<comment type="caution">
    <text evidence="5">The sequence shown here is derived from an EMBL/GenBank/DDBJ whole genome shotgun (WGS) entry which is preliminary data.</text>
</comment>
<dbReference type="SUPFAM" id="SSF53822">
    <property type="entry name" value="Periplasmic binding protein-like I"/>
    <property type="match status" value="1"/>
</dbReference>
<dbReference type="Pfam" id="PF13377">
    <property type="entry name" value="Peripla_BP_3"/>
    <property type="match status" value="1"/>
</dbReference>
<name>A0ABT4YVY6_9VIBR</name>
<accession>A0ABT4YVY6</accession>
<dbReference type="CDD" id="cd01392">
    <property type="entry name" value="HTH_LacI"/>
    <property type="match status" value="1"/>
</dbReference>
<keyword evidence="2 5" id="KW-0238">DNA-binding</keyword>
<dbReference type="InterPro" id="IPR000843">
    <property type="entry name" value="HTH_LacI"/>
</dbReference>
<evidence type="ECO:0000256" key="3">
    <source>
        <dbReference type="ARBA" id="ARBA00023163"/>
    </source>
</evidence>
<keyword evidence="6" id="KW-1185">Reference proteome</keyword>
<reference evidence="5 6" key="1">
    <citation type="submission" date="2023-01" db="EMBL/GenBank/DDBJ databases">
        <title>Vibrio sp. KJ40-1 sp.nov, isolated from marine algae.</title>
        <authorList>
            <person name="Butt M."/>
            <person name="Kim J.M.J."/>
            <person name="Jeon C.O.C."/>
        </authorList>
    </citation>
    <scope>NUCLEOTIDE SEQUENCE [LARGE SCALE GENOMIC DNA]</scope>
    <source>
        <strain evidence="5 6">KJ40-1</strain>
    </source>
</reference>
<dbReference type="Proteomes" id="UP001210678">
    <property type="component" value="Unassembled WGS sequence"/>
</dbReference>
<dbReference type="Gene3D" id="1.10.260.40">
    <property type="entry name" value="lambda repressor-like DNA-binding domains"/>
    <property type="match status" value="1"/>
</dbReference>
<organism evidence="5 6">
    <name type="scientific">Vibrio algarum</name>
    <dbReference type="NCBI Taxonomy" id="3020714"/>
    <lineage>
        <taxon>Bacteria</taxon>
        <taxon>Pseudomonadati</taxon>
        <taxon>Pseudomonadota</taxon>
        <taxon>Gammaproteobacteria</taxon>
        <taxon>Vibrionales</taxon>
        <taxon>Vibrionaceae</taxon>
        <taxon>Vibrio</taxon>
    </lineage>
</organism>
<evidence type="ECO:0000256" key="1">
    <source>
        <dbReference type="ARBA" id="ARBA00023015"/>
    </source>
</evidence>
<gene>
    <name evidence="5" type="ORF">PGX00_18555</name>
</gene>
<dbReference type="PROSITE" id="PS50932">
    <property type="entry name" value="HTH_LACI_2"/>
    <property type="match status" value="1"/>
</dbReference>
<dbReference type="SUPFAM" id="SSF47413">
    <property type="entry name" value="lambda repressor-like DNA-binding domains"/>
    <property type="match status" value="1"/>
</dbReference>
<dbReference type="SMART" id="SM00354">
    <property type="entry name" value="HTH_LACI"/>
    <property type="match status" value="1"/>
</dbReference>
<feature type="domain" description="HTH lacI-type" evidence="4">
    <location>
        <begin position="9"/>
        <end position="64"/>
    </location>
</feature>
<dbReference type="PANTHER" id="PTHR30146">
    <property type="entry name" value="LACI-RELATED TRANSCRIPTIONAL REPRESSOR"/>
    <property type="match status" value="1"/>
</dbReference>
<dbReference type="GO" id="GO:0003677">
    <property type="term" value="F:DNA binding"/>
    <property type="evidence" value="ECO:0007669"/>
    <property type="project" value="UniProtKB-KW"/>
</dbReference>
<dbReference type="InterPro" id="IPR010982">
    <property type="entry name" value="Lambda_DNA-bd_dom_sf"/>
</dbReference>
<protein>
    <submittedName>
        <fullName evidence="5">LacI family DNA-binding transcriptional regulator</fullName>
    </submittedName>
</protein>
<evidence type="ECO:0000313" key="5">
    <source>
        <dbReference type="EMBL" id="MDB1125552.1"/>
    </source>
</evidence>
<dbReference type="InterPro" id="IPR028082">
    <property type="entry name" value="Peripla_BP_I"/>
</dbReference>
<dbReference type="CDD" id="cd06279">
    <property type="entry name" value="PBP1_LacI-like"/>
    <property type="match status" value="1"/>
</dbReference>
<evidence type="ECO:0000313" key="6">
    <source>
        <dbReference type="Proteomes" id="UP001210678"/>
    </source>
</evidence>
<dbReference type="InterPro" id="IPR046335">
    <property type="entry name" value="LacI/GalR-like_sensor"/>
</dbReference>
<keyword evidence="3" id="KW-0804">Transcription</keyword>
<dbReference type="Gene3D" id="3.40.50.2300">
    <property type="match status" value="2"/>
</dbReference>
<dbReference type="PANTHER" id="PTHR30146:SF138">
    <property type="entry name" value="TRANSCRIPTIONAL REGULATORY PROTEIN"/>
    <property type="match status" value="1"/>
</dbReference>
<evidence type="ECO:0000256" key="2">
    <source>
        <dbReference type="ARBA" id="ARBA00023125"/>
    </source>
</evidence>
<sequence length="346" mass="37828">MKANNVKKPTLKIVAAKLGVSTATVSNAFNRPDQLSTTLRDKILKQCIELGYTGPSLTARSLRTGKTGVIGVLLADNLSFNFTDPVATEFLAGISQTLDAQHVNMLLLPSNAENYQSTQVETIPDCFIVYGKPVEPSIIERIQRQGKPLITVDFTLENTPSVGINNKKAAYDIACLTLKEPGYKALILGLRLESSLSLSLANFDNLYTSEESISRCRFEGYKQALAENGHELTTKDVWQIHHLESDSLKTILRGALTAPDHVDVLLCMSDKIALAALEVAHELNINIPNELKIVGFDGIPEAESKGLTTIAQPLSEKGRVAAQMALNLIPYETVELPFQLMNRHSS</sequence>
<dbReference type="EMBL" id="JAQLOI010000003">
    <property type="protein sequence ID" value="MDB1125552.1"/>
    <property type="molecule type" value="Genomic_DNA"/>
</dbReference>
<dbReference type="RefSeq" id="WP_272139373.1">
    <property type="nucleotide sequence ID" value="NZ_JAQLOI010000003.1"/>
</dbReference>
<proteinExistence type="predicted"/>
<evidence type="ECO:0000259" key="4">
    <source>
        <dbReference type="PROSITE" id="PS50932"/>
    </source>
</evidence>